<evidence type="ECO:0000256" key="3">
    <source>
        <dbReference type="ARBA" id="ARBA00022833"/>
    </source>
</evidence>
<evidence type="ECO:0000256" key="2">
    <source>
        <dbReference type="ARBA" id="ARBA00022771"/>
    </source>
</evidence>
<evidence type="ECO:0000259" key="6">
    <source>
        <dbReference type="PROSITE" id="PS50145"/>
    </source>
</evidence>
<dbReference type="EnsemblMetazoa" id="CLYHEMT010168.5">
    <property type="protein sequence ID" value="CLYHEMP010168.5"/>
    <property type="gene ID" value="CLYHEMG010168"/>
</dbReference>
<dbReference type="GO" id="GO:0008270">
    <property type="term" value="F:zinc ion binding"/>
    <property type="evidence" value="ECO:0007669"/>
    <property type="project" value="UniProtKB-KW"/>
</dbReference>
<keyword evidence="1 4" id="KW-0479">Metal-binding</keyword>
<accession>A0A7M5V5X3</accession>
<keyword evidence="8" id="KW-1185">Reference proteome</keyword>
<organism evidence="7 8">
    <name type="scientific">Clytia hemisphaerica</name>
    <dbReference type="NCBI Taxonomy" id="252671"/>
    <lineage>
        <taxon>Eukaryota</taxon>
        <taxon>Metazoa</taxon>
        <taxon>Cnidaria</taxon>
        <taxon>Hydrozoa</taxon>
        <taxon>Hydroidolina</taxon>
        <taxon>Leptothecata</taxon>
        <taxon>Obeliida</taxon>
        <taxon>Clytiidae</taxon>
        <taxon>Clytia</taxon>
    </lineage>
</organism>
<dbReference type="SUPFAM" id="SSF57850">
    <property type="entry name" value="RING/U-box"/>
    <property type="match status" value="1"/>
</dbReference>
<proteinExistence type="predicted"/>
<evidence type="ECO:0000259" key="5">
    <source>
        <dbReference type="PROSITE" id="PS50089"/>
    </source>
</evidence>
<keyword evidence="2 4" id="KW-0863">Zinc-finger</keyword>
<feature type="zinc finger region" description="TRAF-type" evidence="4">
    <location>
        <begin position="104"/>
        <end position="147"/>
    </location>
</feature>
<dbReference type="PANTHER" id="PTHR10131">
    <property type="entry name" value="TNF RECEPTOR ASSOCIATED FACTOR"/>
    <property type="match status" value="1"/>
</dbReference>
<dbReference type="OrthoDB" id="4788989at2759"/>
<evidence type="ECO:0000256" key="1">
    <source>
        <dbReference type="ARBA" id="ARBA00022723"/>
    </source>
</evidence>
<protein>
    <submittedName>
        <fullName evidence="7">Uncharacterized protein</fullName>
    </submittedName>
</protein>
<evidence type="ECO:0000313" key="7">
    <source>
        <dbReference type="EnsemblMetazoa" id="CLYHEMP010168.5"/>
    </source>
</evidence>
<dbReference type="Proteomes" id="UP000594262">
    <property type="component" value="Unplaced"/>
</dbReference>
<dbReference type="PROSITE" id="PS00518">
    <property type="entry name" value="ZF_RING_1"/>
    <property type="match status" value="1"/>
</dbReference>
<evidence type="ECO:0000313" key="8">
    <source>
        <dbReference type="Proteomes" id="UP000594262"/>
    </source>
</evidence>
<keyword evidence="3 4" id="KW-0862">Zinc</keyword>
<name>A0A7M5V5X3_9CNID</name>
<dbReference type="GO" id="GO:0043122">
    <property type="term" value="P:regulation of canonical NF-kappaB signal transduction"/>
    <property type="evidence" value="ECO:0007669"/>
    <property type="project" value="TreeGrafter"/>
</dbReference>
<feature type="domain" description="RING-type" evidence="5">
    <location>
        <begin position="21"/>
        <end position="63"/>
    </location>
</feature>
<feature type="domain" description="TRAF-type" evidence="6">
    <location>
        <begin position="104"/>
        <end position="147"/>
    </location>
</feature>
<evidence type="ECO:0000256" key="4">
    <source>
        <dbReference type="PROSITE-ProRule" id="PRU00207"/>
    </source>
</evidence>
<dbReference type="InterPro" id="IPR017907">
    <property type="entry name" value="Znf_RING_CS"/>
</dbReference>
<dbReference type="PANTHER" id="PTHR10131:SF94">
    <property type="entry name" value="TNF RECEPTOR-ASSOCIATED FACTOR 4"/>
    <property type="match status" value="1"/>
</dbReference>
<dbReference type="InterPro" id="IPR001841">
    <property type="entry name" value="Znf_RING"/>
</dbReference>
<dbReference type="SMART" id="SM00184">
    <property type="entry name" value="RING"/>
    <property type="match status" value="1"/>
</dbReference>
<dbReference type="Gene3D" id="3.30.40.10">
    <property type="entry name" value="Zinc/RING finger domain, C3HC4 (zinc finger)"/>
    <property type="match status" value="2"/>
</dbReference>
<dbReference type="SUPFAM" id="SSF49599">
    <property type="entry name" value="TRAF domain-like"/>
    <property type="match status" value="1"/>
</dbReference>
<reference evidence="7" key="1">
    <citation type="submission" date="2021-01" db="UniProtKB">
        <authorList>
            <consortium name="EnsemblMetazoa"/>
        </authorList>
    </citation>
    <scope>IDENTIFICATION</scope>
</reference>
<dbReference type="PROSITE" id="PS50145">
    <property type="entry name" value="ZF_TRAF"/>
    <property type="match status" value="1"/>
</dbReference>
<sequence length="150" mass="17541">MDNLGGFDVEFVLEEKDDLKCSICLLVLREPMQAEQCGHRFCKGCVINLPKSDKKGYICPIDRSKMTLFQDKGREREILDRLIKCVNHTDGCCWTNELRELQNHVKNCEYEELVCTMTGCGTKFQRRFFSKHNEEDCVCRMMSCPFCFED</sequence>
<dbReference type="InterPro" id="IPR013083">
    <property type="entry name" value="Znf_RING/FYVE/PHD"/>
</dbReference>
<dbReference type="InterPro" id="IPR001293">
    <property type="entry name" value="Znf_TRAF"/>
</dbReference>
<dbReference type="Pfam" id="PF13923">
    <property type="entry name" value="zf-C3HC4_2"/>
    <property type="match status" value="1"/>
</dbReference>
<dbReference type="PROSITE" id="PS50089">
    <property type="entry name" value="ZF_RING_2"/>
    <property type="match status" value="1"/>
</dbReference>
<dbReference type="AlphaFoldDB" id="A0A7M5V5X3"/>